<sequence>NIQKMIFEKGEVESGKIGTEEKYKGDYFCLGRETDSFNVVSGRPSGVWHCPLWRSLTNKGATKTSSSIQTFDGLVELVLDWPSAPHQWKNCNCQFCL</sequence>
<dbReference type="Ensembl" id="ENSPNYT00000031201.1">
    <property type="protein sequence ID" value="ENSPNYP00000030459.1"/>
    <property type="gene ID" value="ENSPNYG00000022963.1"/>
</dbReference>
<reference evidence="1" key="1">
    <citation type="submission" date="2023-09" db="UniProtKB">
        <authorList>
            <consortium name="Ensembl"/>
        </authorList>
    </citation>
    <scope>IDENTIFICATION</scope>
</reference>
<dbReference type="AlphaFoldDB" id="A0A3B4H7S9"/>
<evidence type="ECO:0000313" key="1">
    <source>
        <dbReference type="Ensembl" id="ENSPNYP00000030459.1"/>
    </source>
</evidence>
<protein>
    <submittedName>
        <fullName evidence="1">Uncharacterized protein</fullName>
    </submittedName>
</protein>
<organism evidence="1">
    <name type="scientific">Pundamilia nyererei</name>
    <dbReference type="NCBI Taxonomy" id="303518"/>
    <lineage>
        <taxon>Eukaryota</taxon>
        <taxon>Metazoa</taxon>
        <taxon>Chordata</taxon>
        <taxon>Craniata</taxon>
        <taxon>Vertebrata</taxon>
        <taxon>Euteleostomi</taxon>
        <taxon>Actinopterygii</taxon>
        <taxon>Neopterygii</taxon>
        <taxon>Teleostei</taxon>
        <taxon>Neoteleostei</taxon>
        <taxon>Acanthomorphata</taxon>
        <taxon>Ovalentaria</taxon>
        <taxon>Cichlomorphae</taxon>
        <taxon>Cichliformes</taxon>
        <taxon>Cichlidae</taxon>
        <taxon>African cichlids</taxon>
        <taxon>Pseudocrenilabrinae</taxon>
        <taxon>Haplochromini</taxon>
        <taxon>Pundamilia</taxon>
    </lineage>
</organism>
<accession>A0A3B4H7S9</accession>
<name>A0A3B4H7S9_9CICH</name>
<proteinExistence type="predicted"/>